<organism evidence="2 3">
    <name type="scientific">Microthlaspi erraticum</name>
    <dbReference type="NCBI Taxonomy" id="1685480"/>
    <lineage>
        <taxon>Eukaryota</taxon>
        <taxon>Viridiplantae</taxon>
        <taxon>Streptophyta</taxon>
        <taxon>Embryophyta</taxon>
        <taxon>Tracheophyta</taxon>
        <taxon>Spermatophyta</taxon>
        <taxon>Magnoliopsida</taxon>
        <taxon>eudicotyledons</taxon>
        <taxon>Gunneridae</taxon>
        <taxon>Pentapetalae</taxon>
        <taxon>rosids</taxon>
        <taxon>malvids</taxon>
        <taxon>Brassicales</taxon>
        <taxon>Brassicaceae</taxon>
        <taxon>Coluteocarpeae</taxon>
        <taxon>Microthlaspi</taxon>
    </lineage>
</organism>
<dbReference type="AlphaFoldDB" id="A0A6D2JBS1"/>
<comment type="caution">
    <text evidence="2">The sequence shown here is derived from an EMBL/GenBank/DDBJ whole genome shotgun (WGS) entry which is preliminary data.</text>
</comment>
<accession>A0A6D2JBS1</accession>
<keyword evidence="3" id="KW-1185">Reference proteome</keyword>
<evidence type="ECO:0000313" key="3">
    <source>
        <dbReference type="Proteomes" id="UP000467841"/>
    </source>
</evidence>
<feature type="region of interest" description="Disordered" evidence="1">
    <location>
        <begin position="1"/>
        <end position="22"/>
    </location>
</feature>
<proteinExistence type="predicted"/>
<reference evidence="2" key="1">
    <citation type="submission" date="2020-01" db="EMBL/GenBank/DDBJ databases">
        <authorList>
            <person name="Mishra B."/>
        </authorList>
    </citation>
    <scope>NUCLEOTIDE SEQUENCE [LARGE SCALE GENOMIC DNA]</scope>
</reference>
<evidence type="ECO:0000256" key="1">
    <source>
        <dbReference type="SAM" id="MobiDB-lite"/>
    </source>
</evidence>
<protein>
    <submittedName>
        <fullName evidence="2">Uncharacterized protein</fullName>
    </submittedName>
</protein>
<gene>
    <name evidence="2" type="ORF">MERR_LOCUS24388</name>
</gene>
<dbReference type="EMBL" id="CACVBM020001171">
    <property type="protein sequence ID" value="CAA7037153.1"/>
    <property type="molecule type" value="Genomic_DNA"/>
</dbReference>
<sequence length="69" mass="7287">MTYGGAVESGGGRATVGRKRGQKGTEIGELILSPYKYAICFQVKVNFFLASMVNLINDSDAAASLVTIT</sequence>
<name>A0A6D2JBS1_9BRAS</name>
<evidence type="ECO:0000313" key="2">
    <source>
        <dbReference type="EMBL" id="CAA7037153.1"/>
    </source>
</evidence>
<dbReference type="Proteomes" id="UP000467841">
    <property type="component" value="Unassembled WGS sequence"/>
</dbReference>